<dbReference type="AlphaFoldDB" id="A0A8E0S884"/>
<accession>A0A8E0S884</accession>
<dbReference type="InterPro" id="IPR036612">
    <property type="entry name" value="KH_dom_type_1_sf"/>
</dbReference>
<dbReference type="InterPro" id="IPR004087">
    <property type="entry name" value="KH_dom"/>
</dbReference>
<evidence type="ECO:0000313" key="5">
    <source>
        <dbReference type="EMBL" id="KAA0200770.1"/>
    </source>
</evidence>
<dbReference type="SMART" id="SM00322">
    <property type="entry name" value="KH"/>
    <property type="match status" value="3"/>
</dbReference>
<dbReference type="InterPro" id="IPR047276">
    <property type="entry name" value="KH-I_NOVA_rpt2"/>
</dbReference>
<feature type="region of interest" description="Disordered" evidence="3">
    <location>
        <begin position="1"/>
        <end position="28"/>
    </location>
</feature>
<keyword evidence="2" id="KW-0694">RNA-binding</keyword>
<evidence type="ECO:0000256" key="1">
    <source>
        <dbReference type="ARBA" id="ARBA00022737"/>
    </source>
</evidence>
<feature type="domain" description="K Homology" evidence="4">
    <location>
        <begin position="43"/>
        <end position="116"/>
    </location>
</feature>
<dbReference type="PANTHER" id="PTHR10288">
    <property type="entry name" value="KH DOMAIN CONTAINING RNA BINDING PROTEIN"/>
    <property type="match status" value="1"/>
</dbReference>
<comment type="caution">
    <text evidence="5">The sequence shown here is derived from an EMBL/GenBank/DDBJ whole genome shotgun (WGS) entry which is preliminary data.</text>
</comment>
<organism evidence="5 6">
    <name type="scientific">Fasciolopsis buskii</name>
    <dbReference type="NCBI Taxonomy" id="27845"/>
    <lineage>
        <taxon>Eukaryota</taxon>
        <taxon>Metazoa</taxon>
        <taxon>Spiralia</taxon>
        <taxon>Lophotrochozoa</taxon>
        <taxon>Platyhelminthes</taxon>
        <taxon>Trematoda</taxon>
        <taxon>Digenea</taxon>
        <taxon>Plagiorchiida</taxon>
        <taxon>Echinostomata</taxon>
        <taxon>Echinostomatoidea</taxon>
        <taxon>Fasciolidae</taxon>
        <taxon>Fasciolopsis</taxon>
    </lineage>
</organism>
<sequence>MSGSHSSSDDSNDSRKRPPDPLIFPDTSPKRANCGYSSAFSDKNVHLKVLIPSIAAGAVIGKSGEAIGKIQKDTNTKVKISKQDEFYPGTTERVCLIIGSIDGVISVHNYIMDRIMEKPDPNPHATGEGRLNVERHKQVKILVPNSTAGMVIGKGGSYIQEIKDKTGAYVQISQKSREFNLFERCIIIAGDLDQTRAAVQLILAVIAADPQSASCPNLSYHDVRGPVASVYPTGSPYATPMIPCPATPSWMAAGSSPVDPTSASAAAAMMAAMFSPGTMPTVGSAPGTRSSTFGFFSTNYSSSPDFTSLAVLASNQHALGLPSILQPIALPSPGATAATAPADLVGASGTPYGSSPTQPTGFGSGDTIDPGSAMTARQAALLASIGSKPQLLPQDMSQLTEAASSPAFISQSAIMPPSTTSSLAAGMALAALSAAAAGSVGSCTGTGQPMSMLPSPGALLGIVPSVVPSLQGSAQSARADQLPLATPPSLLLALNEPVSRLSSTPAGGPNPATAVAAALGAAAAAAAASVSAPSASAPPSVTAASATGPMFGLYALPSPNSSSLSTSPVAPSVGSYLLYKKDIAVPESVIGLILGPQGRSIIDLQSSTGTVIQISQKGVYLTGTQNRLVTITGAQPNVQWAADVIEQRLRAERLRRESSTSNQTTPPPTAAATGLPAGSTQADVERQRTLSLFYHQQTSSGLYADSQLSGSSAVPISVTTGVSTLSTGVTGVPAPTGDSAVVQSSSQNPSTSSLHSAKRDSDTHGFRQAP</sequence>
<feature type="compositionally biased region" description="Low complexity" evidence="3">
    <location>
        <begin position="659"/>
        <end position="680"/>
    </location>
</feature>
<dbReference type="SUPFAM" id="SSF54791">
    <property type="entry name" value="Eukaryotic type KH-domain (KH-domain type I)"/>
    <property type="match status" value="3"/>
</dbReference>
<keyword evidence="6" id="KW-1185">Reference proteome</keyword>
<feature type="compositionally biased region" description="Low complexity" evidence="3">
    <location>
        <begin position="744"/>
        <end position="755"/>
    </location>
</feature>
<dbReference type="Pfam" id="PF00013">
    <property type="entry name" value="KH_1"/>
    <property type="match status" value="3"/>
</dbReference>
<name>A0A8E0S884_9TREM</name>
<protein>
    <submittedName>
        <fullName evidence="5">RNA-binding protein Nova</fullName>
    </submittedName>
</protein>
<dbReference type="Gene3D" id="3.30.1370.10">
    <property type="entry name" value="K Homology domain, type 1"/>
    <property type="match status" value="3"/>
</dbReference>
<dbReference type="PROSITE" id="PS50084">
    <property type="entry name" value="KH_TYPE_1"/>
    <property type="match status" value="3"/>
</dbReference>
<feature type="domain" description="K Homology" evidence="4">
    <location>
        <begin position="135"/>
        <end position="207"/>
    </location>
</feature>
<feature type="region of interest" description="Disordered" evidence="3">
    <location>
        <begin position="348"/>
        <end position="370"/>
    </location>
</feature>
<dbReference type="InterPro" id="IPR004088">
    <property type="entry name" value="KH_dom_type_1"/>
</dbReference>
<dbReference type="InterPro" id="IPR047275">
    <property type="entry name" value="KH-I_NOVA_rpt1"/>
</dbReference>
<keyword evidence="1" id="KW-0677">Repeat</keyword>
<dbReference type="CDD" id="cd22436">
    <property type="entry name" value="KH-I_NOVA_rpt2"/>
    <property type="match status" value="1"/>
</dbReference>
<dbReference type="CDD" id="cd22435">
    <property type="entry name" value="KH-I_NOVA_rpt1"/>
    <property type="match status" value="1"/>
</dbReference>
<evidence type="ECO:0000259" key="4">
    <source>
        <dbReference type="SMART" id="SM00322"/>
    </source>
</evidence>
<evidence type="ECO:0000256" key="3">
    <source>
        <dbReference type="SAM" id="MobiDB-lite"/>
    </source>
</evidence>
<evidence type="ECO:0000313" key="6">
    <source>
        <dbReference type="Proteomes" id="UP000728185"/>
    </source>
</evidence>
<proteinExistence type="predicted"/>
<feature type="compositionally biased region" description="Polar residues" evidence="3">
    <location>
        <begin position="351"/>
        <end position="361"/>
    </location>
</feature>
<reference evidence="5" key="1">
    <citation type="submission" date="2019-05" db="EMBL/GenBank/DDBJ databases">
        <title>Annotation for the trematode Fasciolopsis buski.</title>
        <authorList>
            <person name="Choi Y.-J."/>
        </authorList>
    </citation>
    <scope>NUCLEOTIDE SEQUENCE</scope>
    <source>
        <strain evidence="5">HT</strain>
        <tissue evidence="5">Whole worm</tissue>
    </source>
</reference>
<feature type="domain" description="K Homology" evidence="4">
    <location>
        <begin position="577"/>
        <end position="650"/>
    </location>
</feature>
<evidence type="ECO:0000256" key="2">
    <source>
        <dbReference type="PROSITE-ProRule" id="PRU00117"/>
    </source>
</evidence>
<dbReference type="OrthoDB" id="441329at2759"/>
<feature type="region of interest" description="Disordered" evidence="3">
    <location>
        <begin position="729"/>
        <end position="770"/>
    </location>
</feature>
<dbReference type="EMBL" id="LUCM01000300">
    <property type="protein sequence ID" value="KAA0200770.1"/>
    <property type="molecule type" value="Genomic_DNA"/>
</dbReference>
<dbReference type="Proteomes" id="UP000728185">
    <property type="component" value="Unassembled WGS sequence"/>
</dbReference>
<gene>
    <name evidence="5" type="ORF">FBUS_04581</name>
</gene>
<dbReference type="GO" id="GO:0003723">
    <property type="term" value="F:RNA binding"/>
    <property type="evidence" value="ECO:0007669"/>
    <property type="project" value="UniProtKB-UniRule"/>
</dbReference>
<feature type="compositionally biased region" description="Basic and acidic residues" evidence="3">
    <location>
        <begin position="757"/>
        <end position="770"/>
    </location>
</feature>
<feature type="region of interest" description="Disordered" evidence="3">
    <location>
        <begin position="654"/>
        <end position="682"/>
    </location>
</feature>